<dbReference type="AlphaFoldDB" id="A0A2Z6S9Y4"/>
<keyword evidence="2" id="KW-1185">Reference proteome</keyword>
<name>A0A2Z6S9Y4_9GLOM</name>
<dbReference type="STRING" id="94130.A0A2Z6S9Y4"/>
<dbReference type="EMBL" id="BEXD01004181">
    <property type="protein sequence ID" value="GBC07935.1"/>
    <property type="molecule type" value="Genomic_DNA"/>
</dbReference>
<dbReference type="Proteomes" id="UP000247702">
    <property type="component" value="Unassembled WGS sequence"/>
</dbReference>
<organism evidence="1 2">
    <name type="scientific">Rhizophagus clarus</name>
    <dbReference type="NCBI Taxonomy" id="94130"/>
    <lineage>
        <taxon>Eukaryota</taxon>
        <taxon>Fungi</taxon>
        <taxon>Fungi incertae sedis</taxon>
        <taxon>Mucoromycota</taxon>
        <taxon>Glomeromycotina</taxon>
        <taxon>Glomeromycetes</taxon>
        <taxon>Glomerales</taxon>
        <taxon>Glomeraceae</taxon>
        <taxon>Rhizophagus</taxon>
    </lineage>
</organism>
<dbReference type="SUPFAM" id="SSF64376">
    <property type="entry name" value="YlxR-like"/>
    <property type="match status" value="1"/>
</dbReference>
<evidence type="ECO:0000313" key="2">
    <source>
        <dbReference type="Proteomes" id="UP000247702"/>
    </source>
</evidence>
<reference evidence="1 2" key="1">
    <citation type="submission" date="2017-11" db="EMBL/GenBank/DDBJ databases">
        <title>The genome of Rhizophagus clarus HR1 reveals common genetic basis of auxotrophy among arbuscular mycorrhizal fungi.</title>
        <authorList>
            <person name="Kobayashi Y."/>
        </authorList>
    </citation>
    <scope>NUCLEOTIDE SEQUENCE [LARGE SCALE GENOMIC DNA]</scope>
    <source>
        <strain evidence="1 2">HR1</strain>
    </source>
</reference>
<protein>
    <submittedName>
        <fullName evidence="1">Uncharacterized protein</fullName>
    </submittedName>
</protein>
<comment type="caution">
    <text evidence="1">The sequence shown here is derived from an EMBL/GenBank/DDBJ whole genome shotgun (WGS) entry which is preliminary data.</text>
</comment>
<gene>
    <name evidence="1" type="ORF">RclHR1_00780015</name>
</gene>
<evidence type="ECO:0000313" key="1">
    <source>
        <dbReference type="EMBL" id="GBC07935.1"/>
    </source>
</evidence>
<proteinExistence type="predicted"/>
<sequence>MNEQKLAIDFDKIYGVSFINNMHTLHRSTFLASTFTKCNNCPSSILKKYQNNLVNISKFTNFSLDIPNEIHKHNEFELKFDPNKEKETQSILLDPQGPYAESPKYKRAPAPKGANFKRLTQLEKCVFTNPYVSIIGSPIRQCIYHQRWFPQAFLVRFIRAYDSETSSVWIVPDFMEEGGTRRPGKGYWVRCNAKILQNFFKEGKHKSIDYKAYWREDMHEHIWKILVEDSILRIDRIIERFDTIKFPMKKEEVFLPIIKKYDRYYVDYHKPISGLQCVLMLDDPPDEMIEEELDDDSDYKKNSKKLKKSRDSYIPLKIPLNHICSLRKVIYKNSNDYVTQTIPLYYVKTIWGDEGIRKIKECVQLKKDQNMIGIIYMPQTKQLAVSLWKLRNFWQ</sequence>
<dbReference type="InterPro" id="IPR035931">
    <property type="entry name" value="YlxR-like_sf"/>
</dbReference>
<dbReference type="Gene3D" id="3.30.1230.10">
    <property type="entry name" value="YlxR-like"/>
    <property type="match status" value="1"/>
</dbReference>
<accession>A0A2Z6S9Y4</accession>